<feature type="region of interest" description="Disordered" evidence="1">
    <location>
        <begin position="39"/>
        <end position="73"/>
    </location>
</feature>
<dbReference type="EMBL" id="JBJUIK010000008">
    <property type="protein sequence ID" value="KAL3520356.1"/>
    <property type="molecule type" value="Genomic_DNA"/>
</dbReference>
<keyword evidence="3" id="KW-1185">Reference proteome</keyword>
<evidence type="ECO:0000256" key="1">
    <source>
        <dbReference type="SAM" id="MobiDB-lite"/>
    </source>
</evidence>
<gene>
    <name evidence="2" type="ORF">ACH5RR_018505</name>
</gene>
<proteinExistence type="predicted"/>
<sequence length="113" mass="12294">MIAIPARSSTFSYETSGEISGQATNSANTCNIPASVFSLPGPPTKSDMPTDATKALTQDPTKSSGKRTKTAESHMQLKPLNETEVLTYSFDVFYIYLLLTTCSIPRCRIPLEI</sequence>
<dbReference type="Proteomes" id="UP001630127">
    <property type="component" value="Unassembled WGS sequence"/>
</dbReference>
<protein>
    <submittedName>
        <fullName evidence="2">Uncharacterized protein</fullName>
    </submittedName>
</protein>
<name>A0ABD2ZLM6_9GENT</name>
<reference evidence="2 3" key="1">
    <citation type="submission" date="2024-11" db="EMBL/GenBank/DDBJ databases">
        <title>A near-complete genome assembly of Cinchona calisaya.</title>
        <authorList>
            <person name="Lian D.C."/>
            <person name="Zhao X.W."/>
            <person name="Wei L."/>
        </authorList>
    </citation>
    <scope>NUCLEOTIDE SEQUENCE [LARGE SCALE GENOMIC DNA]</scope>
    <source>
        <tissue evidence="2">Nenye</tissue>
    </source>
</reference>
<evidence type="ECO:0000313" key="3">
    <source>
        <dbReference type="Proteomes" id="UP001630127"/>
    </source>
</evidence>
<dbReference type="AlphaFoldDB" id="A0ABD2ZLM6"/>
<accession>A0ABD2ZLM6</accession>
<organism evidence="2 3">
    <name type="scientific">Cinchona calisaya</name>
    <dbReference type="NCBI Taxonomy" id="153742"/>
    <lineage>
        <taxon>Eukaryota</taxon>
        <taxon>Viridiplantae</taxon>
        <taxon>Streptophyta</taxon>
        <taxon>Embryophyta</taxon>
        <taxon>Tracheophyta</taxon>
        <taxon>Spermatophyta</taxon>
        <taxon>Magnoliopsida</taxon>
        <taxon>eudicotyledons</taxon>
        <taxon>Gunneridae</taxon>
        <taxon>Pentapetalae</taxon>
        <taxon>asterids</taxon>
        <taxon>lamiids</taxon>
        <taxon>Gentianales</taxon>
        <taxon>Rubiaceae</taxon>
        <taxon>Cinchonoideae</taxon>
        <taxon>Cinchoneae</taxon>
        <taxon>Cinchona</taxon>
    </lineage>
</organism>
<evidence type="ECO:0000313" key="2">
    <source>
        <dbReference type="EMBL" id="KAL3520356.1"/>
    </source>
</evidence>
<comment type="caution">
    <text evidence="2">The sequence shown here is derived from an EMBL/GenBank/DDBJ whole genome shotgun (WGS) entry which is preliminary data.</text>
</comment>